<dbReference type="InterPro" id="IPR014231">
    <property type="entry name" value="Spore_YpjB"/>
</dbReference>
<evidence type="ECO:0000313" key="2">
    <source>
        <dbReference type="EMBL" id="RBP01544.1"/>
    </source>
</evidence>
<name>A0A366EGN3_9BACI</name>
<comment type="caution">
    <text evidence="2">The sequence shown here is derived from an EMBL/GenBank/DDBJ whole genome shotgun (WGS) entry which is preliminary data.</text>
</comment>
<reference evidence="2 3" key="1">
    <citation type="submission" date="2018-06" db="EMBL/GenBank/DDBJ databases">
        <title>Genomic Encyclopedia of Type Strains, Phase IV (KMG-IV): sequencing the most valuable type-strain genomes for metagenomic binning, comparative biology and taxonomic classification.</title>
        <authorList>
            <person name="Goeker M."/>
        </authorList>
    </citation>
    <scope>NUCLEOTIDE SEQUENCE [LARGE SCALE GENOMIC DNA]</scope>
    <source>
        <strain evidence="2 3">DSM 15140</strain>
    </source>
</reference>
<protein>
    <submittedName>
        <fullName evidence="2">Sporulation protein YpjB</fullName>
    </submittedName>
</protein>
<dbReference type="AlphaFoldDB" id="A0A366EGN3"/>
<organism evidence="2 3">
    <name type="scientific">Paraliobacillus ryukyuensis</name>
    <dbReference type="NCBI Taxonomy" id="200904"/>
    <lineage>
        <taxon>Bacteria</taxon>
        <taxon>Bacillati</taxon>
        <taxon>Bacillota</taxon>
        <taxon>Bacilli</taxon>
        <taxon>Bacillales</taxon>
        <taxon>Bacillaceae</taxon>
        <taxon>Paraliobacillus</taxon>
    </lineage>
</organism>
<keyword evidence="3" id="KW-1185">Reference proteome</keyword>
<keyword evidence="1" id="KW-0812">Transmembrane</keyword>
<sequence length="252" mass="29044">MKKMMTKYMTSFIFVLSIIFIVLGSKQILMTQEKESSSVSYTYERYVTEQQYSLAEQWLSTYTEEIDSMMYTENQQVQAIINELISHNLDTVMRDDVPASYKVNAARSLVIALDAIKQHDDPLWMKSKQALDKSLQSVIETGNYSSERLEDILTHWQMLQPALQIVLSEEDFSALNEGFSQLNVESVNAVQNTKAVFKQSQLIDVQTTTQGDPLSFYWIILMVGGAIIVTLSYVAWRKYKAEKKRKQKQPFN</sequence>
<accession>A0A366EGN3</accession>
<feature type="transmembrane region" description="Helical" evidence="1">
    <location>
        <begin position="216"/>
        <end position="236"/>
    </location>
</feature>
<evidence type="ECO:0000256" key="1">
    <source>
        <dbReference type="SAM" id="Phobius"/>
    </source>
</evidence>
<dbReference type="OrthoDB" id="2970457at2"/>
<dbReference type="Pfam" id="PF09577">
    <property type="entry name" value="Spore_YpjB"/>
    <property type="match status" value="1"/>
</dbReference>
<dbReference type="STRING" id="200904.GCA_900168775_01829"/>
<gene>
    <name evidence="2" type="ORF">DES48_101281</name>
</gene>
<keyword evidence="1" id="KW-1133">Transmembrane helix</keyword>
<evidence type="ECO:0000313" key="3">
    <source>
        <dbReference type="Proteomes" id="UP000252254"/>
    </source>
</evidence>
<proteinExistence type="predicted"/>
<keyword evidence="1" id="KW-0472">Membrane</keyword>
<dbReference type="Proteomes" id="UP000252254">
    <property type="component" value="Unassembled WGS sequence"/>
</dbReference>
<dbReference type="EMBL" id="QNRI01000001">
    <property type="protein sequence ID" value="RBP01544.1"/>
    <property type="molecule type" value="Genomic_DNA"/>
</dbReference>
<dbReference type="RefSeq" id="WP_113866234.1">
    <property type="nucleotide sequence ID" value="NZ_BAABQN010000001.1"/>
</dbReference>